<dbReference type="GO" id="GO:1904423">
    <property type="term" value="C:dehydrodolichyl diphosphate synthase complex"/>
    <property type="evidence" value="ECO:0007669"/>
    <property type="project" value="InterPro"/>
</dbReference>
<evidence type="ECO:0000256" key="13">
    <source>
        <dbReference type="SAM" id="Phobius"/>
    </source>
</evidence>
<evidence type="ECO:0000313" key="14">
    <source>
        <dbReference type="EMBL" id="VEU23840.1"/>
    </source>
</evidence>
<keyword evidence="7 13" id="KW-0812">Transmembrane</keyword>
<gene>
    <name evidence="14" type="ORF">BRENAR_LOCUS4569</name>
</gene>
<evidence type="ECO:0000256" key="8">
    <source>
        <dbReference type="ARBA" id="ARBA00022824"/>
    </source>
</evidence>
<feature type="transmembrane region" description="Helical" evidence="13">
    <location>
        <begin position="101"/>
        <end position="121"/>
    </location>
</feature>
<comment type="catalytic activity">
    <reaction evidence="12">
        <text>n isopentenyl diphosphate + (2E,6E)-farnesyl diphosphate = a di-trans,poly-cis-polyprenyl diphosphate + n diphosphate</text>
        <dbReference type="Rhea" id="RHEA:53008"/>
        <dbReference type="Rhea" id="RHEA-COMP:19494"/>
        <dbReference type="ChEBI" id="CHEBI:33019"/>
        <dbReference type="ChEBI" id="CHEBI:128769"/>
        <dbReference type="ChEBI" id="CHEBI:136960"/>
        <dbReference type="ChEBI" id="CHEBI:175763"/>
        <dbReference type="EC" id="2.5.1.87"/>
    </reaction>
</comment>
<evidence type="ECO:0000256" key="12">
    <source>
        <dbReference type="ARBA" id="ARBA00047353"/>
    </source>
</evidence>
<dbReference type="SUPFAM" id="SSF64005">
    <property type="entry name" value="Undecaprenyl diphosphate synthase"/>
    <property type="match status" value="1"/>
</dbReference>
<comment type="similarity">
    <text evidence="4">Belongs to the UPP synthase family.</text>
</comment>
<dbReference type="Gene3D" id="3.40.1180.10">
    <property type="entry name" value="Decaprenyl diphosphate synthase-like"/>
    <property type="match status" value="1"/>
</dbReference>
<dbReference type="Proteomes" id="UP000290900">
    <property type="component" value="Unassembled WGS sequence"/>
</dbReference>
<dbReference type="GO" id="GO:0045547">
    <property type="term" value="F:ditrans,polycis-polyprenyl diphosphate synthase [(2E,6E)-farnesyl diphosphate specific] activity"/>
    <property type="evidence" value="ECO:0007669"/>
    <property type="project" value="UniProtKB-EC"/>
</dbReference>
<dbReference type="PANTHER" id="PTHR21528">
    <property type="entry name" value="DEHYDRODOLICHYL DIPHOSPHATE SYNTHASE COMPLEX SUBUNIT NUS1"/>
    <property type="match status" value="1"/>
</dbReference>
<keyword evidence="6" id="KW-0808">Transferase</keyword>
<name>A0A448YSH1_BRENA</name>
<evidence type="ECO:0000256" key="7">
    <source>
        <dbReference type="ARBA" id="ARBA00022692"/>
    </source>
</evidence>
<comment type="subcellular location">
    <subcellularLocation>
        <location evidence="2">Endoplasmic reticulum membrane</location>
    </subcellularLocation>
</comment>
<keyword evidence="8" id="KW-0256">Endoplasmic reticulum</keyword>
<evidence type="ECO:0000256" key="6">
    <source>
        <dbReference type="ARBA" id="ARBA00022679"/>
    </source>
</evidence>
<evidence type="ECO:0000256" key="11">
    <source>
        <dbReference type="ARBA" id="ARBA00023136"/>
    </source>
</evidence>
<proteinExistence type="inferred from homology"/>
<evidence type="ECO:0000256" key="9">
    <source>
        <dbReference type="ARBA" id="ARBA00022842"/>
    </source>
</evidence>
<comment type="cofactor">
    <cofactor evidence="1">
        <name>Mg(2+)</name>
        <dbReference type="ChEBI" id="CHEBI:18420"/>
    </cofactor>
</comment>
<evidence type="ECO:0000256" key="10">
    <source>
        <dbReference type="ARBA" id="ARBA00022989"/>
    </source>
</evidence>
<sequence length="378" mass="42652">MVEKIDLDEVKHTLAQANQITTSVSPNKLVKDQAQQLEKNGSSDLDSAVAETNCSPVYGSDSFLNSFNNLFKALLSPKDVGSHSKFFKEGEKPTYGQLTEFYIYHVVLTMIYLVMSILRMFQYLSNRIKLRFLSVAFNSAEDPEIINNDVNKLAKIPRRVSAILNYKPEQEENGGVEGLCNDAAKVATWCLSSGIANLFVYEYHGVLKKRVPALRRAIYKKFVAYFGTQNVPNFVIKIPHLNLSYPGSVDGKLVEDDGEILSNGNSPKYNIEITLLSVTDGRPTIVELTKVMADLAKKGELRPKDITLKFMDQELQQLVGKEPDLVIMFQPFLNLQGYPPWQIRLSELYWEPDNDSIGYAVFLRALQKYSTCKINVGR</sequence>
<organism evidence="14 15">
    <name type="scientific">Brettanomyces naardenensis</name>
    <name type="common">Yeast</name>
    <dbReference type="NCBI Taxonomy" id="13370"/>
    <lineage>
        <taxon>Eukaryota</taxon>
        <taxon>Fungi</taxon>
        <taxon>Dikarya</taxon>
        <taxon>Ascomycota</taxon>
        <taxon>Saccharomycotina</taxon>
        <taxon>Pichiomycetes</taxon>
        <taxon>Pichiales</taxon>
        <taxon>Pichiaceae</taxon>
        <taxon>Brettanomyces</taxon>
    </lineage>
</organism>
<keyword evidence="9" id="KW-0460">Magnesium</keyword>
<dbReference type="STRING" id="13370.A0A448YSH1"/>
<dbReference type="UniPathway" id="UPA00378"/>
<keyword evidence="11 13" id="KW-0472">Membrane</keyword>
<protein>
    <recommendedName>
        <fullName evidence="5">ditrans,polycis-polyprenyl diphosphate synthase [(2E,6E)-farnesyldiphosphate specific]</fullName>
        <ecNumber evidence="5">2.5.1.87</ecNumber>
    </recommendedName>
</protein>
<keyword evidence="15" id="KW-1185">Reference proteome</keyword>
<dbReference type="EC" id="2.5.1.87" evidence="5"/>
<dbReference type="AlphaFoldDB" id="A0A448YSH1"/>
<evidence type="ECO:0000256" key="2">
    <source>
        <dbReference type="ARBA" id="ARBA00004586"/>
    </source>
</evidence>
<dbReference type="InParanoid" id="A0A448YSH1"/>
<comment type="pathway">
    <text evidence="3">Protein modification; protein glycosylation.</text>
</comment>
<dbReference type="EMBL" id="CAACVR010000056">
    <property type="protein sequence ID" value="VEU23840.1"/>
    <property type="molecule type" value="Genomic_DNA"/>
</dbReference>
<evidence type="ECO:0000256" key="1">
    <source>
        <dbReference type="ARBA" id="ARBA00001946"/>
    </source>
</evidence>
<dbReference type="PANTHER" id="PTHR21528:SF0">
    <property type="entry name" value="DEHYDRODOLICHYL DIPHOSPHATE SYNTHASE COMPLEX SUBUNIT NUS1"/>
    <property type="match status" value="1"/>
</dbReference>
<evidence type="ECO:0000256" key="4">
    <source>
        <dbReference type="ARBA" id="ARBA00005432"/>
    </source>
</evidence>
<dbReference type="GO" id="GO:0005789">
    <property type="term" value="C:endoplasmic reticulum membrane"/>
    <property type="evidence" value="ECO:0007669"/>
    <property type="project" value="UniProtKB-SubCell"/>
</dbReference>
<evidence type="ECO:0000256" key="5">
    <source>
        <dbReference type="ARBA" id="ARBA00012596"/>
    </source>
</evidence>
<dbReference type="OrthoDB" id="19639at2759"/>
<reference evidence="14 15" key="1">
    <citation type="submission" date="2018-12" db="EMBL/GenBank/DDBJ databases">
        <authorList>
            <person name="Tiukova I."/>
            <person name="Dainat J."/>
        </authorList>
    </citation>
    <scope>NUCLEOTIDE SEQUENCE [LARGE SCALE GENOMIC DNA]</scope>
</reference>
<accession>A0A448YSH1</accession>
<dbReference type="FunCoup" id="A0A448YSH1">
    <property type="interactions" value="272"/>
</dbReference>
<dbReference type="InterPro" id="IPR038887">
    <property type="entry name" value="Nus1/NgBR"/>
</dbReference>
<keyword evidence="10 13" id="KW-1133">Transmembrane helix</keyword>
<evidence type="ECO:0000313" key="15">
    <source>
        <dbReference type="Proteomes" id="UP000290900"/>
    </source>
</evidence>
<dbReference type="InterPro" id="IPR036424">
    <property type="entry name" value="UPP_synth-like_sf"/>
</dbReference>
<evidence type="ECO:0000256" key="3">
    <source>
        <dbReference type="ARBA" id="ARBA00004922"/>
    </source>
</evidence>